<dbReference type="OrthoDB" id="9758772at2"/>
<dbReference type="PANTHER" id="PTHR31157">
    <property type="entry name" value="SCP DOMAIN-CONTAINING PROTEIN"/>
    <property type="match status" value="1"/>
</dbReference>
<comment type="caution">
    <text evidence="4">The sequence shown here is derived from an EMBL/GenBank/DDBJ whole genome shotgun (WGS) entry which is preliminary data.</text>
</comment>
<keyword evidence="2" id="KW-0732">Signal</keyword>
<evidence type="ECO:0000313" key="5">
    <source>
        <dbReference type="Proteomes" id="UP000295601"/>
    </source>
</evidence>
<dbReference type="CDD" id="cd05379">
    <property type="entry name" value="CAP_bacterial"/>
    <property type="match status" value="1"/>
</dbReference>
<dbReference type="PROSITE" id="PS51272">
    <property type="entry name" value="SLH"/>
    <property type="match status" value="2"/>
</dbReference>
<dbReference type="InterPro" id="IPR035940">
    <property type="entry name" value="CAP_sf"/>
</dbReference>
<dbReference type="SUPFAM" id="SSF55797">
    <property type="entry name" value="PR-1-like"/>
    <property type="match status" value="1"/>
</dbReference>
<feature type="region of interest" description="Disordered" evidence="1">
    <location>
        <begin position="43"/>
        <end position="114"/>
    </location>
</feature>
<proteinExistence type="predicted"/>
<keyword evidence="5" id="KW-1185">Reference proteome</keyword>
<organism evidence="4 5">
    <name type="scientific">Leucobacter luti</name>
    <dbReference type="NCBI Taxonomy" id="340320"/>
    <lineage>
        <taxon>Bacteria</taxon>
        <taxon>Bacillati</taxon>
        <taxon>Actinomycetota</taxon>
        <taxon>Actinomycetes</taxon>
        <taxon>Micrococcales</taxon>
        <taxon>Microbacteriaceae</taxon>
        <taxon>Leucobacter</taxon>
    </lineage>
</organism>
<evidence type="ECO:0000259" key="3">
    <source>
        <dbReference type="PROSITE" id="PS51272"/>
    </source>
</evidence>
<dbReference type="Proteomes" id="UP000295601">
    <property type="component" value="Unassembled WGS sequence"/>
</dbReference>
<dbReference type="AlphaFoldDB" id="A0A4R6RVP2"/>
<dbReference type="PANTHER" id="PTHR31157:SF1">
    <property type="entry name" value="SCP DOMAIN-CONTAINING PROTEIN"/>
    <property type="match status" value="1"/>
</dbReference>
<feature type="domain" description="SLH" evidence="3">
    <location>
        <begin position="393"/>
        <end position="448"/>
    </location>
</feature>
<gene>
    <name evidence="4" type="ORF">EDF62_2660</name>
</gene>
<dbReference type="EMBL" id="SNYA01000006">
    <property type="protein sequence ID" value="TDP91003.1"/>
    <property type="molecule type" value="Genomic_DNA"/>
</dbReference>
<dbReference type="Pfam" id="PF00395">
    <property type="entry name" value="SLH"/>
    <property type="match status" value="2"/>
</dbReference>
<name>A0A4R6RVP2_9MICO</name>
<dbReference type="InterPro" id="IPR001119">
    <property type="entry name" value="SLH_dom"/>
</dbReference>
<reference evidence="4 5" key="1">
    <citation type="submission" date="2019-03" db="EMBL/GenBank/DDBJ databases">
        <title>Genomic analyses of the natural microbiome of Caenorhabditis elegans.</title>
        <authorList>
            <person name="Samuel B."/>
        </authorList>
    </citation>
    <scope>NUCLEOTIDE SEQUENCE [LARGE SCALE GENOMIC DNA]</scope>
    <source>
        <strain evidence="4 5">JUb18</strain>
    </source>
</reference>
<evidence type="ECO:0000256" key="2">
    <source>
        <dbReference type="SAM" id="SignalP"/>
    </source>
</evidence>
<feature type="compositionally biased region" description="Acidic residues" evidence="1">
    <location>
        <begin position="51"/>
        <end position="61"/>
    </location>
</feature>
<dbReference type="Gene3D" id="3.40.33.10">
    <property type="entry name" value="CAP"/>
    <property type="match status" value="1"/>
</dbReference>
<evidence type="ECO:0000256" key="1">
    <source>
        <dbReference type="SAM" id="MobiDB-lite"/>
    </source>
</evidence>
<evidence type="ECO:0000313" key="4">
    <source>
        <dbReference type="EMBL" id="TDP91003.1"/>
    </source>
</evidence>
<protein>
    <submittedName>
        <fullName evidence="4">Uncharacterized protein YkwD</fullName>
    </submittedName>
</protein>
<feature type="chain" id="PRO_5038881518" evidence="2">
    <location>
        <begin position="40"/>
        <end position="448"/>
    </location>
</feature>
<feature type="signal peptide" evidence="2">
    <location>
        <begin position="1"/>
        <end position="39"/>
    </location>
</feature>
<accession>A0A4R6RVP2</accession>
<dbReference type="InterPro" id="IPR014044">
    <property type="entry name" value="CAP_dom"/>
</dbReference>
<sequence>MVCAQYSGHMTQKLRKMLTTAVSLCLVISVLWLSPPAVADALEASPHGESAEIETSSDVESEPLLSGDTDTEPASSQEQPVVPGNGPAELDSPPSPTAQPDSPDTGVSLADPEPLLDLGGPVLNAISPVARSEADEAQILTAVNAARISACVPILYRNPAIDTVARAWSTQMATSGSFMHNPNYRNQIPAGWTAAGENIAAGSPSGYYMFEMWMASSAHRGNMLNPEYTDIGIGFVRGGTTAYGSHGTQNFASYAARRGGAFLDVRPWSDFYSEIQWMSTSRLSTGITVPGCTTAKTYAPKDRVSREAMAAFLYRLSGASYTPPKVSPFVDVKPSDPFYKEITWMYHAKLTTGIPQPTGKPKYAPKDRVSREAMAAFLYRLSGASYTPPKVSPFVDVKPSDPFYKEITWMYHAKLTTGIPQPTGKPKYAPKDRVSREAMAAFLYRLPR</sequence>
<feature type="domain" description="SLH" evidence="3">
    <location>
        <begin position="325"/>
        <end position="392"/>
    </location>
</feature>
<dbReference type="Pfam" id="PF00188">
    <property type="entry name" value="CAP"/>
    <property type="match status" value="1"/>
</dbReference>